<dbReference type="EMBL" id="BPLR01000456">
    <property type="protein sequence ID" value="GIY94955.1"/>
    <property type="molecule type" value="Genomic_DNA"/>
</dbReference>
<dbReference type="InterPro" id="IPR051374">
    <property type="entry name" value="Ataxin-10/CTR86_families"/>
</dbReference>
<keyword evidence="1" id="KW-0132">Cell division</keyword>
<evidence type="ECO:0000256" key="2">
    <source>
        <dbReference type="ARBA" id="ARBA00023306"/>
    </source>
</evidence>
<keyword evidence="5" id="KW-1185">Reference proteome</keyword>
<dbReference type="AlphaFoldDB" id="A0AAV4XL64"/>
<evidence type="ECO:0000313" key="4">
    <source>
        <dbReference type="EMBL" id="GIY94955.1"/>
    </source>
</evidence>
<comment type="caution">
    <text evidence="4">The sequence shown here is derived from an EMBL/GenBank/DDBJ whole genome shotgun (WGS) entry which is preliminary data.</text>
</comment>
<sequence length="390" mass="45140">MVHNSVEEHISQLNSVINQRGIWNEAAVTCLKKLTTLMRSFDTRSNLRIDHWKPIELIVKEGRQSLTKSNLTENEMQLLIDLLRFLRNSCGGLNENVTFILNHSEIMNFAKETLEYFLQKQQEHEITVLKIAIQLFGNIVVGSVNSKPLIWNLFFYENKFSISDDNCECIFKTKEGNEIVHLVTDTLLTNQIDWGLLFIEQLLSQKDFLDCCYEVFPLRNRLLILEIMDEKIKDKPDEYFISESLVESVKNYFLKNITQICSMKDSNIDPAEILYLLSILCSASISPVYAPILQNSKDLLQSTVETLKCIHLLGKEDSNAFSSVQDLKHHTDSQLKEEMLYHPFYGFKRNLIRLIGNVCYGYKDNQDIVRNLDGIPLILDCCKFDAKIHI</sequence>
<evidence type="ECO:0000256" key="1">
    <source>
        <dbReference type="ARBA" id="ARBA00022618"/>
    </source>
</evidence>
<evidence type="ECO:0000313" key="5">
    <source>
        <dbReference type="Proteomes" id="UP001054945"/>
    </source>
</evidence>
<organism evidence="4 5">
    <name type="scientific">Caerostris extrusa</name>
    <name type="common">Bark spider</name>
    <name type="synonym">Caerostris bankana</name>
    <dbReference type="NCBI Taxonomy" id="172846"/>
    <lineage>
        <taxon>Eukaryota</taxon>
        <taxon>Metazoa</taxon>
        <taxon>Ecdysozoa</taxon>
        <taxon>Arthropoda</taxon>
        <taxon>Chelicerata</taxon>
        <taxon>Arachnida</taxon>
        <taxon>Araneae</taxon>
        <taxon>Araneomorphae</taxon>
        <taxon>Entelegynae</taxon>
        <taxon>Araneoidea</taxon>
        <taxon>Araneidae</taxon>
        <taxon>Caerostris</taxon>
    </lineage>
</organism>
<dbReference type="GO" id="GO:0051301">
    <property type="term" value="P:cell division"/>
    <property type="evidence" value="ECO:0007669"/>
    <property type="project" value="UniProtKB-KW"/>
</dbReference>
<dbReference type="PANTHER" id="PTHR13255">
    <property type="entry name" value="ATAXIN-10"/>
    <property type="match status" value="1"/>
</dbReference>
<accession>A0AAV4XL64</accession>
<feature type="domain" description="Ataxin-10" evidence="3">
    <location>
        <begin position="347"/>
        <end position="387"/>
    </location>
</feature>
<dbReference type="InterPro" id="IPR016024">
    <property type="entry name" value="ARM-type_fold"/>
</dbReference>
<reference evidence="4 5" key="1">
    <citation type="submission" date="2021-06" db="EMBL/GenBank/DDBJ databases">
        <title>Caerostris extrusa draft genome.</title>
        <authorList>
            <person name="Kono N."/>
            <person name="Arakawa K."/>
        </authorList>
    </citation>
    <scope>NUCLEOTIDE SEQUENCE [LARGE SCALE GENOMIC DNA]</scope>
</reference>
<protein>
    <submittedName>
        <fullName evidence="4">Ataxin-10</fullName>
    </submittedName>
</protein>
<dbReference type="GO" id="GO:0031175">
    <property type="term" value="P:neuron projection development"/>
    <property type="evidence" value="ECO:0007669"/>
    <property type="project" value="TreeGrafter"/>
</dbReference>
<dbReference type="PANTHER" id="PTHR13255:SF0">
    <property type="entry name" value="ATAXIN-10"/>
    <property type="match status" value="1"/>
</dbReference>
<dbReference type="InterPro" id="IPR019156">
    <property type="entry name" value="Ataxin-10_domain"/>
</dbReference>
<dbReference type="GO" id="GO:0005829">
    <property type="term" value="C:cytosol"/>
    <property type="evidence" value="ECO:0007669"/>
    <property type="project" value="TreeGrafter"/>
</dbReference>
<name>A0AAV4XL64_CAEEX</name>
<dbReference type="Proteomes" id="UP001054945">
    <property type="component" value="Unassembled WGS sequence"/>
</dbReference>
<keyword evidence="2" id="KW-0131">Cell cycle</keyword>
<dbReference type="SUPFAM" id="SSF48371">
    <property type="entry name" value="ARM repeat"/>
    <property type="match status" value="1"/>
</dbReference>
<proteinExistence type="predicted"/>
<gene>
    <name evidence="4" type="primary">ATXN10</name>
    <name evidence="4" type="ORF">CEXT_760861</name>
</gene>
<evidence type="ECO:0000259" key="3">
    <source>
        <dbReference type="Pfam" id="PF09759"/>
    </source>
</evidence>
<dbReference type="Pfam" id="PF09759">
    <property type="entry name" value="Atx10homo_assoc"/>
    <property type="match status" value="1"/>
</dbReference>